<dbReference type="Gene3D" id="3.40.50.1390">
    <property type="entry name" value="Resolvase, N-terminal catalytic domain"/>
    <property type="match status" value="1"/>
</dbReference>
<name>A0A1M7Z273_9VIBR</name>
<organism evidence="5 6">
    <name type="scientific">Vibrio quintilis</name>
    <dbReference type="NCBI Taxonomy" id="1117707"/>
    <lineage>
        <taxon>Bacteria</taxon>
        <taxon>Pseudomonadati</taxon>
        <taxon>Pseudomonadota</taxon>
        <taxon>Gammaproteobacteria</taxon>
        <taxon>Vibrionales</taxon>
        <taxon>Vibrionaceae</taxon>
        <taxon>Vibrio</taxon>
    </lineage>
</organism>
<reference evidence="6" key="1">
    <citation type="submission" date="2016-12" db="EMBL/GenBank/DDBJ databases">
        <authorList>
            <person name="Rodrigo-Torres L."/>
            <person name="Arahal R.D."/>
            <person name="Lucena T."/>
        </authorList>
    </citation>
    <scope>NUCLEOTIDE SEQUENCE [LARGE SCALE GENOMIC DNA]</scope>
</reference>
<accession>A0A1M7Z273</accession>
<feature type="domain" description="Resolvase/invertase-type recombinase catalytic" evidence="4">
    <location>
        <begin position="5"/>
        <end position="177"/>
    </location>
</feature>
<keyword evidence="3" id="KW-0175">Coiled coil</keyword>
<evidence type="ECO:0000256" key="3">
    <source>
        <dbReference type="SAM" id="Coils"/>
    </source>
</evidence>
<evidence type="ECO:0000256" key="2">
    <source>
        <dbReference type="ARBA" id="ARBA00023172"/>
    </source>
</evidence>
<dbReference type="SMART" id="SM00857">
    <property type="entry name" value="Resolvase"/>
    <property type="match status" value="1"/>
</dbReference>
<dbReference type="CDD" id="cd00338">
    <property type="entry name" value="Ser_Recombinase"/>
    <property type="match status" value="1"/>
</dbReference>
<dbReference type="Gene3D" id="3.90.1750.20">
    <property type="entry name" value="Putative Large Serine Recombinase, Chain B, Domain 2"/>
    <property type="match status" value="1"/>
</dbReference>
<feature type="coiled-coil region" evidence="3">
    <location>
        <begin position="371"/>
        <end position="398"/>
    </location>
</feature>
<dbReference type="OrthoDB" id="9791494at2"/>
<dbReference type="Proteomes" id="UP000184600">
    <property type="component" value="Unassembled WGS sequence"/>
</dbReference>
<dbReference type="InterPro" id="IPR036162">
    <property type="entry name" value="Resolvase-like_N_sf"/>
</dbReference>
<dbReference type="GO" id="GO:0003677">
    <property type="term" value="F:DNA binding"/>
    <property type="evidence" value="ECO:0007669"/>
    <property type="project" value="UniProtKB-KW"/>
</dbReference>
<dbReference type="PANTHER" id="PTHR30461">
    <property type="entry name" value="DNA-INVERTASE FROM LAMBDOID PROPHAGE"/>
    <property type="match status" value="1"/>
</dbReference>
<proteinExistence type="predicted"/>
<keyword evidence="2" id="KW-0233">DNA recombination</keyword>
<evidence type="ECO:0000313" key="6">
    <source>
        <dbReference type="Proteomes" id="UP000184600"/>
    </source>
</evidence>
<dbReference type="InterPro" id="IPR038109">
    <property type="entry name" value="DNA_bind_recomb_sf"/>
</dbReference>
<dbReference type="InterPro" id="IPR006119">
    <property type="entry name" value="Resolv_N"/>
</dbReference>
<dbReference type="Pfam" id="PF00239">
    <property type="entry name" value="Resolvase"/>
    <property type="match status" value="1"/>
</dbReference>
<evidence type="ECO:0000313" key="5">
    <source>
        <dbReference type="EMBL" id="SHO59058.1"/>
    </source>
</evidence>
<dbReference type="GO" id="GO:0000150">
    <property type="term" value="F:DNA strand exchange activity"/>
    <property type="evidence" value="ECO:0007669"/>
    <property type="project" value="InterPro"/>
</dbReference>
<dbReference type="PANTHER" id="PTHR30461:SF2">
    <property type="entry name" value="SERINE RECOMBINASE PINE-RELATED"/>
    <property type="match status" value="1"/>
</dbReference>
<evidence type="ECO:0000259" key="4">
    <source>
        <dbReference type="SMART" id="SM00857"/>
    </source>
</evidence>
<dbReference type="STRING" id="1117707.VQ7734_04834"/>
<dbReference type="InterPro" id="IPR025827">
    <property type="entry name" value="Zn_ribbon_recom_dom"/>
</dbReference>
<dbReference type="SUPFAM" id="SSF53041">
    <property type="entry name" value="Resolvase-like"/>
    <property type="match status" value="1"/>
</dbReference>
<gene>
    <name evidence="5" type="ORF">VQ7734_04834</name>
</gene>
<keyword evidence="1" id="KW-0238">DNA-binding</keyword>
<sequence>MTNKYYLYHRVSKKEQASSGEGIFRQQELTNNWIENENKRLILDGKEPYAEGGVYEDSGRSGFTDDNFKKGELGRLFKDVSRGRIRSGDIIVIELIDRFSRGKRKNVVKRFQNLLEHGIKVAFTKWNLVFEEDMDGVQGASAWMMFEIGLYLAHLESVQKSDRIRATNKLMKDKGYVTTAKTPIWLNRTLDRKGYEVVQENAEVIQRIYQLRMEGLGPQKILNSIGGVELKRYTYNTEEKLVVSSTNSPLCESTIKSYLANKAVIGVANGELKFEPIIDEKIFNAVQQKVVRNIGGGGKRKVFKNILSGIGFCKRCGYSMSYQDSTSTYGKVRSYLYCNGKRKRKQCDAKNIKYPLLESKVYEILSKLDYKDEESVDILSLEQQLKEIKDEVSSIRQNMIKFPNDQEFEKLYTERFSNQEDLELKLVEAKTSRSGDLSFLNVDYSRPEGKQQLNEIFKDYGIKVLVEDDIIEITVGAWNDFMIKGSLSSTVNPSAALNGKKYGSKGIDYDANTSIERYMLDAPKEDVGSDVSSELGKQVLNLYPEIKDHILKGNKQ</sequence>
<dbReference type="Pfam" id="PF13408">
    <property type="entry name" value="Zn_ribbon_recom"/>
    <property type="match status" value="1"/>
</dbReference>
<protein>
    <recommendedName>
        <fullName evidence="4">Resolvase/invertase-type recombinase catalytic domain-containing protein</fullName>
    </recommendedName>
</protein>
<dbReference type="RefSeq" id="WP_073586489.1">
    <property type="nucleotide sequence ID" value="NZ_AP024898.1"/>
</dbReference>
<dbReference type="AlphaFoldDB" id="A0A1M7Z273"/>
<evidence type="ECO:0000256" key="1">
    <source>
        <dbReference type="ARBA" id="ARBA00023125"/>
    </source>
</evidence>
<dbReference type="InterPro" id="IPR050639">
    <property type="entry name" value="SSR_resolvase"/>
</dbReference>
<dbReference type="EMBL" id="FRFG01000092">
    <property type="protein sequence ID" value="SHO59058.1"/>
    <property type="molecule type" value="Genomic_DNA"/>
</dbReference>
<keyword evidence="6" id="KW-1185">Reference proteome</keyword>